<evidence type="ECO:0000259" key="1">
    <source>
        <dbReference type="PROSITE" id="PS00028"/>
    </source>
</evidence>
<dbReference type="PANTHER" id="PTHR31912:SF36">
    <property type="entry name" value="C2H2-TYPE DOMAIN-CONTAINING PROTEIN"/>
    <property type="match status" value="1"/>
</dbReference>
<dbReference type="Proteomes" id="UP000663860">
    <property type="component" value="Unassembled WGS sequence"/>
</dbReference>
<reference evidence="2" key="1">
    <citation type="submission" date="2021-02" db="EMBL/GenBank/DDBJ databases">
        <authorList>
            <person name="Nowell W R."/>
        </authorList>
    </citation>
    <scope>NUCLEOTIDE SEQUENCE</scope>
</reference>
<dbReference type="InterPro" id="IPR013087">
    <property type="entry name" value="Znf_C2H2_type"/>
</dbReference>
<accession>A0A815SA52</accession>
<protein>
    <recommendedName>
        <fullName evidence="1">C2H2-type domain-containing protein</fullName>
    </recommendedName>
</protein>
<gene>
    <name evidence="2" type="ORF">IZO911_LOCUS44399</name>
</gene>
<sequence length="645" mass="75998">MSINSVQQCSICFVNVNGNNGYIRHIRQVHVNDRQFGTPCPLCHSKFVFTNLKSFINHFRKHMLHDPFNEEPAPDLCVNHDAIYLDTNDDFVDELIISDHEQYDQLEEIKNFYIKMLLRVREGHILPGVVMKTISLSVSSLLESFSMYLLSKLNINLDNPIPRHVNNDIEKILLEVSKNEESFISSCELYFKYIKPKEIQLPTGNKAYYIPIRDVLMSLFQKKDFYECIKKEKKYISHFHEQDIIYHYRNSEIGRQHPILKIKENTLSLQLYCDDIGVVNPLMGKNAAHKLTTFYFSIDDLPPCYNSSLNFIHLLLLFYRKDFENENNRQILFNQLNKDTECLENDAHELGGFTCSFNSGRCCRYCLIHHKDMKHVYKESEVLIRTTASHDFHVKHIKNVPNDKSLYGVNEKSILSTLSSFNPITCLPPDIMHDILEGVMPKIISSLLHTIVSTRLCTSAQLCCKINSFIYGINDRRNRPSTFKEKDIRDKRVPGKAMEKYCLFLNLPFILIDIVDRIPYWFLYELLRQIWDILYSDYPRKSWLVTLEDLIQEFLQLFQTIFSEQFIPKCHFLLHAARNTAKYGPLKRQMNLRYESKHHLLKKIANRCNNYINLPCTISKRVQLRQCYELMEEYIFKTSGKFHSR</sequence>
<proteinExistence type="predicted"/>
<dbReference type="PANTHER" id="PTHR31912">
    <property type="entry name" value="IP13529P"/>
    <property type="match status" value="1"/>
</dbReference>
<comment type="caution">
    <text evidence="2">The sequence shown here is derived from an EMBL/GenBank/DDBJ whole genome shotgun (WGS) entry which is preliminary data.</text>
</comment>
<dbReference type="AlphaFoldDB" id="A0A815SA52"/>
<evidence type="ECO:0000313" key="2">
    <source>
        <dbReference type="EMBL" id="CAF1489256.1"/>
    </source>
</evidence>
<evidence type="ECO:0000313" key="3">
    <source>
        <dbReference type="Proteomes" id="UP000663860"/>
    </source>
</evidence>
<name>A0A815SA52_9BILA</name>
<organism evidence="2 3">
    <name type="scientific">Adineta steineri</name>
    <dbReference type="NCBI Taxonomy" id="433720"/>
    <lineage>
        <taxon>Eukaryota</taxon>
        <taxon>Metazoa</taxon>
        <taxon>Spiralia</taxon>
        <taxon>Gnathifera</taxon>
        <taxon>Rotifera</taxon>
        <taxon>Eurotatoria</taxon>
        <taxon>Bdelloidea</taxon>
        <taxon>Adinetida</taxon>
        <taxon>Adinetidae</taxon>
        <taxon>Adineta</taxon>
    </lineage>
</organism>
<feature type="domain" description="C2H2-type" evidence="1">
    <location>
        <begin position="9"/>
        <end position="30"/>
    </location>
</feature>
<dbReference type="PROSITE" id="PS00028">
    <property type="entry name" value="ZINC_FINGER_C2H2_1"/>
    <property type="match status" value="1"/>
</dbReference>
<dbReference type="EMBL" id="CAJNOE010002653">
    <property type="protein sequence ID" value="CAF1489256.1"/>
    <property type="molecule type" value="Genomic_DNA"/>
</dbReference>
<dbReference type="SMART" id="SM00355">
    <property type="entry name" value="ZnF_C2H2"/>
    <property type="match status" value="2"/>
</dbReference>